<evidence type="ECO:0000313" key="3">
    <source>
        <dbReference type="Proteomes" id="UP000828390"/>
    </source>
</evidence>
<evidence type="ECO:0000256" key="1">
    <source>
        <dbReference type="SAM" id="MobiDB-lite"/>
    </source>
</evidence>
<dbReference type="Proteomes" id="UP000828390">
    <property type="component" value="Unassembled WGS sequence"/>
</dbReference>
<protein>
    <submittedName>
        <fullName evidence="2">Uncharacterized protein</fullName>
    </submittedName>
</protein>
<feature type="non-terminal residue" evidence="2">
    <location>
        <position position="1"/>
    </location>
</feature>
<dbReference type="AlphaFoldDB" id="A0A9D4C923"/>
<reference evidence="2" key="2">
    <citation type="submission" date="2020-11" db="EMBL/GenBank/DDBJ databases">
        <authorList>
            <person name="McCartney M.A."/>
            <person name="Auch B."/>
            <person name="Kono T."/>
            <person name="Mallez S."/>
            <person name="Becker A."/>
            <person name="Gohl D.M."/>
            <person name="Silverstein K.A.T."/>
            <person name="Koren S."/>
            <person name="Bechman K.B."/>
            <person name="Herman A."/>
            <person name="Abrahante J.E."/>
            <person name="Garbe J."/>
        </authorList>
    </citation>
    <scope>NUCLEOTIDE SEQUENCE</scope>
    <source>
        <strain evidence="2">Duluth1</strain>
        <tissue evidence="2">Whole animal</tissue>
    </source>
</reference>
<reference evidence="2" key="1">
    <citation type="journal article" date="2019" name="bioRxiv">
        <title>The Genome of the Zebra Mussel, Dreissena polymorpha: A Resource for Invasive Species Research.</title>
        <authorList>
            <person name="McCartney M.A."/>
            <person name="Auch B."/>
            <person name="Kono T."/>
            <person name="Mallez S."/>
            <person name="Zhang Y."/>
            <person name="Obille A."/>
            <person name="Becker A."/>
            <person name="Abrahante J.E."/>
            <person name="Garbe J."/>
            <person name="Badalamenti J.P."/>
            <person name="Herman A."/>
            <person name="Mangelson H."/>
            <person name="Liachko I."/>
            <person name="Sullivan S."/>
            <person name="Sone E.D."/>
            <person name="Koren S."/>
            <person name="Silverstein K.A.T."/>
            <person name="Beckman K.B."/>
            <person name="Gohl D.M."/>
        </authorList>
    </citation>
    <scope>NUCLEOTIDE SEQUENCE</scope>
    <source>
        <strain evidence="2">Duluth1</strain>
        <tissue evidence="2">Whole animal</tissue>
    </source>
</reference>
<organism evidence="2 3">
    <name type="scientific">Dreissena polymorpha</name>
    <name type="common">Zebra mussel</name>
    <name type="synonym">Mytilus polymorpha</name>
    <dbReference type="NCBI Taxonomy" id="45954"/>
    <lineage>
        <taxon>Eukaryota</taxon>
        <taxon>Metazoa</taxon>
        <taxon>Spiralia</taxon>
        <taxon>Lophotrochozoa</taxon>
        <taxon>Mollusca</taxon>
        <taxon>Bivalvia</taxon>
        <taxon>Autobranchia</taxon>
        <taxon>Heteroconchia</taxon>
        <taxon>Euheterodonta</taxon>
        <taxon>Imparidentia</taxon>
        <taxon>Neoheterodontei</taxon>
        <taxon>Myida</taxon>
        <taxon>Dreissenoidea</taxon>
        <taxon>Dreissenidae</taxon>
        <taxon>Dreissena</taxon>
    </lineage>
</organism>
<gene>
    <name evidence="2" type="ORF">DPMN_062624</name>
</gene>
<evidence type="ECO:0000313" key="2">
    <source>
        <dbReference type="EMBL" id="KAH3719753.1"/>
    </source>
</evidence>
<proteinExistence type="predicted"/>
<sequence>NSSTVGANQPTNRPTNQQTNRQGKNNMSPTTIGVYSVRVWWSFYSVRVWWSFCEGVCEGVGTGDGLVVLSNSIIIIVHQHLMTTTVLTRLNIEIYENCTAPWGPSTALNHNQFRTQSRYPLNKNVLTKFH</sequence>
<comment type="caution">
    <text evidence="2">The sequence shown here is derived from an EMBL/GenBank/DDBJ whole genome shotgun (WGS) entry which is preliminary data.</text>
</comment>
<accession>A0A9D4C923</accession>
<keyword evidence="3" id="KW-1185">Reference proteome</keyword>
<feature type="region of interest" description="Disordered" evidence="1">
    <location>
        <begin position="1"/>
        <end position="27"/>
    </location>
</feature>
<dbReference type="EMBL" id="JAIWYP010000013">
    <property type="protein sequence ID" value="KAH3719753.1"/>
    <property type="molecule type" value="Genomic_DNA"/>
</dbReference>
<name>A0A9D4C923_DREPO</name>